<evidence type="ECO:0000313" key="7">
    <source>
        <dbReference type="Proteomes" id="UP000700596"/>
    </source>
</evidence>
<accession>A0A9P9DWA7</accession>
<sequence length="169" mass="18901">MSTAATTPKVLTGRCGCNAVTYTLHDTALAVHCCHCTDCQRESGAAFALNIWLEAFNFEITSETKPVLIDIPSESGKGQLMARCPTCQIALYSHYGHNKKFVWVRAGTLKDGAKNINPNVHIFTRSKVQWLDLSKEAEKGVPVFEEYYASKEDVWSKESLERYHAALDR</sequence>
<dbReference type="Gene3D" id="3.90.1590.10">
    <property type="entry name" value="glutathione-dependent formaldehyde- activating enzyme (gfa)"/>
    <property type="match status" value="1"/>
</dbReference>
<dbReference type="Pfam" id="PF04828">
    <property type="entry name" value="GFA"/>
    <property type="match status" value="1"/>
</dbReference>
<proteinExistence type="inferred from homology"/>
<dbReference type="PANTHER" id="PTHR33337:SF33">
    <property type="entry name" value="CENP-V_GFA DOMAIN-CONTAINING PROTEIN"/>
    <property type="match status" value="1"/>
</dbReference>
<evidence type="ECO:0000256" key="4">
    <source>
        <dbReference type="ARBA" id="ARBA00023239"/>
    </source>
</evidence>
<protein>
    <submittedName>
        <fullName evidence="6">Glutathione-dependent formaldehyde-activating protein</fullName>
    </submittedName>
</protein>
<gene>
    <name evidence="6" type="ORF">B0J11DRAFT_526782</name>
</gene>
<dbReference type="EMBL" id="JAGMWT010000006">
    <property type="protein sequence ID" value="KAH7126925.1"/>
    <property type="molecule type" value="Genomic_DNA"/>
</dbReference>
<keyword evidence="3" id="KW-0862">Zinc</keyword>
<organism evidence="6 7">
    <name type="scientific">Dendryphion nanum</name>
    <dbReference type="NCBI Taxonomy" id="256645"/>
    <lineage>
        <taxon>Eukaryota</taxon>
        <taxon>Fungi</taxon>
        <taxon>Dikarya</taxon>
        <taxon>Ascomycota</taxon>
        <taxon>Pezizomycotina</taxon>
        <taxon>Dothideomycetes</taxon>
        <taxon>Pleosporomycetidae</taxon>
        <taxon>Pleosporales</taxon>
        <taxon>Torulaceae</taxon>
        <taxon>Dendryphion</taxon>
    </lineage>
</organism>
<evidence type="ECO:0000256" key="2">
    <source>
        <dbReference type="ARBA" id="ARBA00022723"/>
    </source>
</evidence>
<evidence type="ECO:0000256" key="1">
    <source>
        <dbReference type="ARBA" id="ARBA00005495"/>
    </source>
</evidence>
<dbReference type="PROSITE" id="PS51891">
    <property type="entry name" value="CENP_V_GFA"/>
    <property type="match status" value="1"/>
</dbReference>
<evidence type="ECO:0000256" key="3">
    <source>
        <dbReference type="ARBA" id="ARBA00022833"/>
    </source>
</evidence>
<evidence type="ECO:0000313" key="6">
    <source>
        <dbReference type="EMBL" id="KAH7126925.1"/>
    </source>
</evidence>
<name>A0A9P9DWA7_9PLEO</name>
<evidence type="ECO:0000259" key="5">
    <source>
        <dbReference type="PROSITE" id="PS51891"/>
    </source>
</evidence>
<dbReference type="InterPro" id="IPR006913">
    <property type="entry name" value="CENP-V/GFA"/>
</dbReference>
<dbReference type="OrthoDB" id="406544at2759"/>
<comment type="caution">
    <text evidence="6">The sequence shown here is derived from an EMBL/GenBank/DDBJ whole genome shotgun (WGS) entry which is preliminary data.</text>
</comment>
<dbReference type="SUPFAM" id="SSF51316">
    <property type="entry name" value="Mss4-like"/>
    <property type="match status" value="1"/>
</dbReference>
<comment type="similarity">
    <text evidence="1">Belongs to the Gfa family.</text>
</comment>
<dbReference type="GO" id="GO:0046872">
    <property type="term" value="F:metal ion binding"/>
    <property type="evidence" value="ECO:0007669"/>
    <property type="project" value="UniProtKB-KW"/>
</dbReference>
<dbReference type="InterPro" id="IPR011057">
    <property type="entry name" value="Mss4-like_sf"/>
</dbReference>
<reference evidence="6" key="1">
    <citation type="journal article" date="2021" name="Nat. Commun.">
        <title>Genetic determinants of endophytism in the Arabidopsis root mycobiome.</title>
        <authorList>
            <person name="Mesny F."/>
            <person name="Miyauchi S."/>
            <person name="Thiergart T."/>
            <person name="Pickel B."/>
            <person name="Atanasova L."/>
            <person name="Karlsson M."/>
            <person name="Huettel B."/>
            <person name="Barry K.W."/>
            <person name="Haridas S."/>
            <person name="Chen C."/>
            <person name="Bauer D."/>
            <person name="Andreopoulos W."/>
            <person name="Pangilinan J."/>
            <person name="LaButti K."/>
            <person name="Riley R."/>
            <person name="Lipzen A."/>
            <person name="Clum A."/>
            <person name="Drula E."/>
            <person name="Henrissat B."/>
            <person name="Kohler A."/>
            <person name="Grigoriev I.V."/>
            <person name="Martin F.M."/>
            <person name="Hacquard S."/>
        </authorList>
    </citation>
    <scope>NUCLEOTIDE SEQUENCE</scope>
    <source>
        <strain evidence="6">MPI-CAGE-CH-0243</strain>
    </source>
</reference>
<dbReference type="GO" id="GO:0016846">
    <property type="term" value="F:carbon-sulfur lyase activity"/>
    <property type="evidence" value="ECO:0007669"/>
    <property type="project" value="InterPro"/>
</dbReference>
<feature type="domain" description="CENP-V/GFA" evidence="5">
    <location>
        <begin position="11"/>
        <end position="132"/>
    </location>
</feature>
<keyword evidence="2" id="KW-0479">Metal-binding</keyword>
<keyword evidence="4" id="KW-0456">Lyase</keyword>
<dbReference type="PANTHER" id="PTHR33337">
    <property type="entry name" value="GFA DOMAIN-CONTAINING PROTEIN"/>
    <property type="match status" value="1"/>
</dbReference>
<keyword evidence="7" id="KW-1185">Reference proteome</keyword>
<dbReference type="AlphaFoldDB" id="A0A9P9DWA7"/>
<dbReference type="Proteomes" id="UP000700596">
    <property type="component" value="Unassembled WGS sequence"/>
</dbReference>